<dbReference type="SUPFAM" id="SSF48652">
    <property type="entry name" value="Tetraspanin"/>
    <property type="match status" value="1"/>
</dbReference>
<evidence type="ECO:0000256" key="3">
    <source>
        <dbReference type="ARBA" id="ARBA00022989"/>
    </source>
</evidence>
<name>A0A8E0RVR3_9TREM</name>
<feature type="transmembrane region" description="Helical" evidence="5">
    <location>
        <begin position="62"/>
        <end position="82"/>
    </location>
</feature>
<sequence>MDGYLCDAWLQSDKANTVSRCVLLALNVVSWILGCLCIGLSIYEFYYSDYHLIRSCDVVRPFTGSFILGVAGTLLVLVHSVGSTRVMKRSKATLCMFSTAALTIGVIFLSAGLWVSNYGDKVVPEIAEMLGELVDKYDETRLLVTDETKLLNMIHFKLNCCGITGVSDFKRQWPLVSCSPNPEQRSGCLKVLKSALQLGLFRVGLCGFTGSVLQGFVAVFAILQTCWNRD</sequence>
<feature type="transmembrane region" description="Helical" evidence="5">
    <location>
        <begin position="94"/>
        <end position="115"/>
    </location>
</feature>
<reference evidence="6" key="1">
    <citation type="submission" date="2019-05" db="EMBL/GenBank/DDBJ databases">
        <title>Annotation for the trematode Fasciolopsis buski.</title>
        <authorList>
            <person name="Choi Y.-J."/>
        </authorList>
    </citation>
    <scope>NUCLEOTIDE SEQUENCE</scope>
    <source>
        <strain evidence="6">HT</strain>
        <tissue evidence="6">Whole worm</tissue>
    </source>
</reference>
<dbReference type="EMBL" id="LUCM01005277">
    <property type="protein sequence ID" value="KAA0193061.1"/>
    <property type="molecule type" value="Genomic_DNA"/>
</dbReference>
<evidence type="ECO:0000313" key="7">
    <source>
        <dbReference type="Proteomes" id="UP000728185"/>
    </source>
</evidence>
<feature type="transmembrane region" description="Helical" evidence="5">
    <location>
        <begin position="21"/>
        <end position="42"/>
    </location>
</feature>
<dbReference type="InterPro" id="IPR018499">
    <property type="entry name" value="Tetraspanin/Peripherin"/>
</dbReference>
<evidence type="ECO:0000256" key="5">
    <source>
        <dbReference type="SAM" id="Phobius"/>
    </source>
</evidence>
<evidence type="ECO:0000256" key="4">
    <source>
        <dbReference type="ARBA" id="ARBA00023136"/>
    </source>
</evidence>
<keyword evidence="3 5" id="KW-1133">Transmembrane helix</keyword>
<keyword evidence="2 5" id="KW-0812">Transmembrane</keyword>
<evidence type="ECO:0008006" key="8">
    <source>
        <dbReference type="Google" id="ProtNLM"/>
    </source>
</evidence>
<dbReference type="OrthoDB" id="6134317at2759"/>
<gene>
    <name evidence="6" type="ORF">FBUS_02526</name>
</gene>
<accession>A0A8E0RVR3</accession>
<keyword evidence="4 5" id="KW-0472">Membrane</keyword>
<dbReference type="AlphaFoldDB" id="A0A8E0RVR3"/>
<comment type="subcellular location">
    <subcellularLocation>
        <location evidence="1">Membrane</location>
        <topology evidence="1">Multi-pass membrane protein</topology>
    </subcellularLocation>
</comment>
<proteinExistence type="predicted"/>
<evidence type="ECO:0000256" key="1">
    <source>
        <dbReference type="ARBA" id="ARBA00004141"/>
    </source>
</evidence>
<evidence type="ECO:0000256" key="2">
    <source>
        <dbReference type="ARBA" id="ARBA00022692"/>
    </source>
</evidence>
<dbReference type="GO" id="GO:0016020">
    <property type="term" value="C:membrane"/>
    <property type="evidence" value="ECO:0007669"/>
    <property type="project" value="UniProtKB-SubCell"/>
</dbReference>
<protein>
    <recommendedName>
        <fullName evidence="8">Tetraspanin</fullName>
    </recommendedName>
</protein>
<feature type="transmembrane region" description="Helical" evidence="5">
    <location>
        <begin position="199"/>
        <end position="223"/>
    </location>
</feature>
<organism evidence="6 7">
    <name type="scientific">Fasciolopsis buskii</name>
    <dbReference type="NCBI Taxonomy" id="27845"/>
    <lineage>
        <taxon>Eukaryota</taxon>
        <taxon>Metazoa</taxon>
        <taxon>Spiralia</taxon>
        <taxon>Lophotrochozoa</taxon>
        <taxon>Platyhelminthes</taxon>
        <taxon>Trematoda</taxon>
        <taxon>Digenea</taxon>
        <taxon>Plagiorchiida</taxon>
        <taxon>Echinostomata</taxon>
        <taxon>Echinostomatoidea</taxon>
        <taxon>Fasciolidae</taxon>
        <taxon>Fasciolopsis</taxon>
    </lineage>
</organism>
<dbReference type="Gene3D" id="1.10.1450.10">
    <property type="entry name" value="Tetraspanin"/>
    <property type="match status" value="1"/>
</dbReference>
<dbReference type="InterPro" id="IPR008952">
    <property type="entry name" value="Tetraspanin_EC2_sf"/>
</dbReference>
<comment type="caution">
    <text evidence="6">The sequence shown here is derived from an EMBL/GenBank/DDBJ whole genome shotgun (WGS) entry which is preliminary data.</text>
</comment>
<evidence type="ECO:0000313" key="6">
    <source>
        <dbReference type="EMBL" id="KAA0193061.1"/>
    </source>
</evidence>
<dbReference type="Pfam" id="PF00335">
    <property type="entry name" value="Tetraspanin"/>
    <property type="match status" value="1"/>
</dbReference>
<keyword evidence="7" id="KW-1185">Reference proteome</keyword>
<dbReference type="Proteomes" id="UP000728185">
    <property type="component" value="Unassembled WGS sequence"/>
</dbReference>